<dbReference type="eggNOG" id="ENOG502S0H9">
    <property type="taxonomic scope" value="Eukaryota"/>
</dbReference>
<dbReference type="OrthoDB" id="165058at2759"/>
<dbReference type="STRING" id="554065.E1ZKB6"/>
<dbReference type="InParanoid" id="E1ZKB6"/>
<dbReference type="AlphaFoldDB" id="E1ZKB6"/>
<dbReference type="EMBL" id="GL433850">
    <property type="protein sequence ID" value="EFN53777.1"/>
    <property type="molecule type" value="Genomic_DNA"/>
</dbReference>
<dbReference type="Proteomes" id="UP000008141">
    <property type="component" value="Unassembled WGS sequence"/>
</dbReference>
<keyword evidence="2" id="KW-1185">Reference proteome</keyword>
<gene>
    <name evidence="1" type="ORF">CHLNCDRAFT_136422</name>
</gene>
<sequence>MAAAGRASERGASIEAASNRHAPALFLLRSAAAGTGAYLALQRHVPPDLVLVVDATCWLAVVSSISFTEAWVKFRAPLLDRHVAVDVGRRVFRAQYALEGALAGTAAALLWARAGGSAQGALAAAREGQGGALLAAAAAILLLELYAAELRRQVAKWPLPPPQLHLLSVLLALAKAGLPAGFVWHQMLALV</sequence>
<dbReference type="GeneID" id="17353055"/>
<evidence type="ECO:0000313" key="2">
    <source>
        <dbReference type="Proteomes" id="UP000008141"/>
    </source>
</evidence>
<reference evidence="1 2" key="1">
    <citation type="journal article" date="2010" name="Plant Cell">
        <title>The Chlorella variabilis NC64A genome reveals adaptation to photosymbiosis, coevolution with viruses, and cryptic sex.</title>
        <authorList>
            <person name="Blanc G."/>
            <person name="Duncan G."/>
            <person name="Agarkova I."/>
            <person name="Borodovsky M."/>
            <person name="Gurnon J."/>
            <person name="Kuo A."/>
            <person name="Lindquist E."/>
            <person name="Lucas S."/>
            <person name="Pangilinan J."/>
            <person name="Polle J."/>
            <person name="Salamov A."/>
            <person name="Terry A."/>
            <person name="Yamada T."/>
            <person name="Dunigan D.D."/>
            <person name="Grigoriev I.V."/>
            <person name="Claverie J.M."/>
            <person name="Van Etten J.L."/>
        </authorList>
    </citation>
    <scope>NUCLEOTIDE SEQUENCE [LARGE SCALE GENOMIC DNA]</scope>
    <source>
        <strain evidence="1 2">NC64A</strain>
    </source>
</reference>
<name>E1ZKB6_CHLVA</name>
<accession>E1ZKB6</accession>
<proteinExistence type="predicted"/>
<organism evidence="2">
    <name type="scientific">Chlorella variabilis</name>
    <name type="common">Green alga</name>
    <dbReference type="NCBI Taxonomy" id="554065"/>
    <lineage>
        <taxon>Eukaryota</taxon>
        <taxon>Viridiplantae</taxon>
        <taxon>Chlorophyta</taxon>
        <taxon>core chlorophytes</taxon>
        <taxon>Trebouxiophyceae</taxon>
        <taxon>Chlorellales</taxon>
        <taxon>Chlorellaceae</taxon>
        <taxon>Chlorella clade</taxon>
        <taxon>Chlorella</taxon>
    </lineage>
</organism>
<dbReference type="KEGG" id="cvr:CHLNCDRAFT_136422"/>
<dbReference type="RefSeq" id="XP_005845879.1">
    <property type="nucleotide sequence ID" value="XM_005845817.1"/>
</dbReference>
<protein>
    <submittedName>
        <fullName evidence="1">Uncharacterized protein</fullName>
    </submittedName>
</protein>
<evidence type="ECO:0000313" key="1">
    <source>
        <dbReference type="EMBL" id="EFN53777.1"/>
    </source>
</evidence>